<reference evidence="1 2" key="1">
    <citation type="journal article" date="2014" name="Am. J. Bot.">
        <title>Genome assembly and annotation for red clover (Trifolium pratense; Fabaceae).</title>
        <authorList>
            <person name="Istvanek J."/>
            <person name="Jaros M."/>
            <person name="Krenek A."/>
            <person name="Repkova J."/>
        </authorList>
    </citation>
    <scope>NUCLEOTIDE SEQUENCE [LARGE SCALE GENOMIC DNA]</scope>
    <source>
        <strain evidence="2">cv. Tatra</strain>
        <tissue evidence="1">Young leaves</tissue>
    </source>
</reference>
<dbReference type="AlphaFoldDB" id="A0A2K3M5F8"/>
<comment type="caution">
    <text evidence="1">The sequence shown here is derived from an EMBL/GenBank/DDBJ whole genome shotgun (WGS) entry which is preliminary data.</text>
</comment>
<evidence type="ECO:0000313" key="2">
    <source>
        <dbReference type="Proteomes" id="UP000236291"/>
    </source>
</evidence>
<dbReference type="EMBL" id="ASHM01050141">
    <property type="protein sequence ID" value="PNX86026.1"/>
    <property type="molecule type" value="Genomic_DNA"/>
</dbReference>
<organism evidence="1 2">
    <name type="scientific">Trifolium pratense</name>
    <name type="common">Red clover</name>
    <dbReference type="NCBI Taxonomy" id="57577"/>
    <lineage>
        <taxon>Eukaryota</taxon>
        <taxon>Viridiplantae</taxon>
        <taxon>Streptophyta</taxon>
        <taxon>Embryophyta</taxon>
        <taxon>Tracheophyta</taxon>
        <taxon>Spermatophyta</taxon>
        <taxon>Magnoliopsida</taxon>
        <taxon>eudicotyledons</taxon>
        <taxon>Gunneridae</taxon>
        <taxon>Pentapetalae</taxon>
        <taxon>rosids</taxon>
        <taxon>fabids</taxon>
        <taxon>Fabales</taxon>
        <taxon>Fabaceae</taxon>
        <taxon>Papilionoideae</taxon>
        <taxon>50 kb inversion clade</taxon>
        <taxon>NPAAA clade</taxon>
        <taxon>Hologalegina</taxon>
        <taxon>IRL clade</taxon>
        <taxon>Trifolieae</taxon>
        <taxon>Trifolium</taxon>
    </lineage>
</organism>
<evidence type="ECO:0000313" key="1">
    <source>
        <dbReference type="EMBL" id="PNX86026.1"/>
    </source>
</evidence>
<proteinExistence type="predicted"/>
<accession>A0A2K3M5F8</accession>
<protein>
    <submittedName>
        <fullName evidence="1">Uncharacterized protein</fullName>
    </submittedName>
</protein>
<sequence length="51" mass="5951">MIFATPTTFRKKTVLIDGSKLKLRMVKEISPLSFEEVVWQDDEDKNLNLQP</sequence>
<gene>
    <name evidence="1" type="ORF">L195_g042102</name>
</gene>
<reference evidence="1 2" key="2">
    <citation type="journal article" date="2017" name="Front. Plant Sci.">
        <title>Gene Classification and Mining of Molecular Markers Useful in Red Clover (Trifolium pratense) Breeding.</title>
        <authorList>
            <person name="Istvanek J."/>
            <person name="Dluhosova J."/>
            <person name="Dluhos P."/>
            <person name="Patkova L."/>
            <person name="Nedelnik J."/>
            <person name="Repkova J."/>
        </authorList>
    </citation>
    <scope>NUCLEOTIDE SEQUENCE [LARGE SCALE GENOMIC DNA]</scope>
    <source>
        <strain evidence="2">cv. Tatra</strain>
        <tissue evidence="1">Young leaves</tissue>
    </source>
</reference>
<dbReference type="Proteomes" id="UP000236291">
    <property type="component" value="Unassembled WGS sequence"/>
</dbReference>
<name>A0A2K3M5F8_TRIPR</name>